<evidence type="ECO:0000313" key="3">
    <source>
        <dbReference type="Proteomes" id="UP000007881"/>
    </source>
</evidence>
<dbReference type="AlphaFoldDB" id="I0IEA8"/>
<name>I0IEA8_PHYMF</name>
<organism evidence="2 3">
    <name type="scientific">Phycisphaera mikurensis (strain NBRC 102666 / KCTC 22515 / FYK2301M01)</name>
    <dbReference type="NCBI Taxonomy" id="1142394"/>
    <lineage>
        <taxon>Bacteria</taxon>
        <taxon>Pseudomonadati</taxon>
        <taxon>Planctomycetota</taxon>
        <taxon>Phycisphaerae</taxon>
        <taxon>Phycisphaerales</taxon>
        <taxon>Phycisphaeraceae</taxon>
        <taxon>Phycisphaera</taxon>
    </lineage>
</organism>
<reference evidence="2 3" key="1">
    <citation type="submission" date="2012-02" db="EMBL/GenBank/DDBJ databases">
        <title>Complete genome sequence of Phycisphaera mikurensis NBRC 102666.</title>
        <authorList>
            <person name="Ankai A."/>
            <person name="Hosoyama A."/>
            <person name="Terui Y."/>
            <person name="Sekine M."/>
            <person name="Fukai R."/>
            <person name="Kato Y."/>
            <person name="Nakamura S."/>
            <person name="Yamada-Narita S."/>
            <person name="Kawakoshi A."/>
            <person name="Fukunaga Y."/>
            <person name="Yamazaki S."/>
            <person name="Fujita N."/>
        </authorList>
    </citation>
    <scope>NUCLEOTIDE SEQUENCE [LARGE SCALE GENOMIC DNA]</scope>
    <source>
        <strain evidence="3">NBRC 102666 / KCTC 22515 / FYK2301M01</strain>
    </source>
</reference>
<dbReference type="HOGENOM" id="CLU_3219943_0_0_0"/>
<dbReference type="STRING" id="1142394.PSMK_14370"/>
<evidence type="ECO:0000256" key="1">
    <source>
        <dbReference type="SAM" id="MobiDB-lite"/>
    </source>
</evidence>
<feature type="region of interest" description="Disordered" evidence="1">
    <location>
        <begin position="1"/>
        <end position="44"/>
    </location>
</feature>
<evidence type="ECO:0000313" key="2">
    <source>
        <dbReference type="EMBL" id="BAM03596.1"/>
    </source>
</evidence>
<dbReference type="KEGG" id="phm:PSMK_14370"/>
<sequence>MRLLDWGAAGARSAAAAAGGRESRRARPRGNTPQNRQGPPGTAR</sequence>
<gene>
    <name evidence="2" type="ordered locus">PSMK_14370</name>
</gene>
<dbReference type="EMBL" id="AP012338">
    <property type="protein sequence ID" value="BAM03596.1"/>
    <property type="molecule type" value="Genomic_DNA"/>
</dbReference>
<accession>I0IEA8</accession>
<keyword evidence="3" id="KW-1185">Reference proteome</keyword>
<feature type="compositionally biased region" description="Low complexity" evidence="1">
    <location>
        <begin position="7"/>
        <end position="20"/>
    </location>
</feature>
<proteinExistence type="predicted"/>
<protein>
    <submittedName>
        <fullName evidence="2">Uncharacterized protein</fullName>
    </submittedName>
</protein>
<dbReference type="Proteomes" id="UP000007881">
    <property type="component" value="Chromosome"/>
</dbReference>